<dbReference type="STRING" id="1891926.Fuma_04001"/>
<dbReference type="InterPro" id="IPR002372">
    <property type="entry name" value="PQQ_rpt_dom"/>
</dbReference>
<dbReference type="Gene3D" id="2.130.10.10">
    <property type="entry name" value="YVTN repeat-like/Quinoprotein amine dehydrogenase"/>
    <property type="match status" value="2"/>
</dbReference>
<dbReference type="OrthoDB" id="244732at2"/>
<accession>A0A1P8WJZ0</accession>
<dbReference type="Proteomes" id="UP000187735">
    <property type="component" value="Chromosome"/>
</dbReference>
<organism evidence="3 4">
    <name type="scientific">Fuerstiella marisgermanici</name>
    <dbReference type="NCBI Taxonomy" id="1891926"/>
    <lineage>
        <taxon>Bacteria</taxon>
        <taxon>Pseudomonadati</taxon>
        <taxon>Planctomycetota</taxon>
        <taxon>Planctomycetia</taxon>
        <taxon>Planctomycetales</taxon>
        <taxon>Planctomycetaceae</taxon>
        <taxon>Fuerstiella</taxon>
    </lineage>
</organism>
<evidence type="ECO:0000313" key="4">
    <source>
        <dbReference type="Proteomes" id="UP000187735"/>
    </source>
</evidence>
<keyword evidence="1" id="KW-0732">Signal</keyword>
<sequence length="440" mass="48276" precursor="true">MLSPRVFSALLLLSTFCNQLQASETWPEWRGPSGQGHADAANLPVSWGEDENVAWKTEIVGRGWSTPVIADGVVWVTTATHVPASKEEAKIRRKTSTNSMPLTISDSASFRVVSLDLASGKILSDTEVFTEIDPQMIHVDNSYATPTPIIEDGRLYCHYGPYGIVCVDTATHKVLWENRTLRVKHENGPGSSPILWNDVLIIHCDGIDQQYIVALNKQTGKEAWKTARSGKMHDEPQMKKSYATSLVADVNGAPQVISPAADWVYAYDPDTGKELWKLDYGQLGFSNSARPVAGHGLVYICTGYAKSHLLAIKPPSAKDENPEVVWKSTKQVPNVSSPLLIGDELYFVSDNGIATCLDAKTGESHWTARIGSRFWASPIYADGRIYFFDRSSTTTVITPGREFKKLATNKLTGEQLSGAAPVDGSLLIRTSDALYCLKNK</sequence>
<dbReference type="EMBL" id="CP017641">
    <property type="protein sequence ID" value="APZ94369.1"/>
    <property type="molecule type" value="Genomic_DNA"/>
</dbReference>
<evidence type="ECO:0000313" key="3">
    <source>
        <dbReference type="EMBL" id="APZ94369.1"/>
    </source>
</evidence>
<dbReference type="AlphaFoldDB" id="A0A1P8WJZ0"/>
<dbReference type="SUPFAM" id="SSF50998">
    <property type="entry name" value="Quinoprotein alcohol dehydrogenase-like"/>
    <property type="match status" value="1"/>
</dbReference>
<dbReference type="PANTHER" id="PTHR34512">
    <property type="entry name" value="CELL SURFACE PROTEIN"/>
    <property type="match status" value="1"/>
</dbReference>
<feature type="domain" description="Pyrrolo-quinoline quinone repeat" evidence="2">
    <location>
        <begin position="323"/>
        <end position="390"/>
    </location>
</feature>
<dbReference type="InterPro" id="IPR015943">
    <property type="entry name" value="WD40/YVTN_repeat-like_dom_sf"/>
</dbReference>
<dbReference type="KEGG" id="fmr:Fuma_04001"/>
<evidence type="ECO:0000259" key="2">
    <source>
        <dbReference type="Pfam" id="PF13360"/>
    </source>
</evidence>
<gene>
    <name evidence="3" type="ORF">Fuma_04001</name>
</gene>
<name>A0A1P8WJZ0_9PLAN</name>
<dbReference type="InterPro" id="IPR011047">
    <property type="entry name" value="Quinoprotein_ADH-like_sf"/>
</dbReference>
<dbReference type="PANTHER" id="PTHR34512:SF30">
    <property type="entry name" value="OUTER MEMBRANE PROTEIN ASSEMBLY FACTOR BAMB"/>
    <property type="match status" value="1"/>
</dbReference>
<feature type="domain" description="Pyrrolo-quinoline quinone repeat" evidence="2">
    <location>
        <begin position="51"/>
        <end position="226"/>
    </location>
</feature>
<keyword evidence="4" id="KW-1185">Reference proteome</keyword>
<dbReference type="RefSeq" id="WP_077025684.1">
    <property type="nucleotide sequence ID" value="NZ_CP017641.1"/>
</dbReference>
<dbReference type="SMART" id="SM00564">
    <property type="entry name" value="PQQ"/>
    <property type="match status" value="4"/>
</dbReference>
<protein>
    <submittedName>
        <fullName evidence="3">Outer membrane biogenesis protein</fullName>
    </submittedName>
</protein>
<feature type="chain" id="PRO_5013383608" evidence="1">
    <location>
        <begin position="23"/>
        <end position="440"/>
    </location>
</feature>
<dbReference type="Pfam" id="PF13360">
    <property type="entry name" value="PQQ_2"/>
    <property type="match status" value="2"/>
</dbReference>
<proteinExistence type="predicted"/>
<reference evidence="3 4" key="1">
    <citation type="journal article" date="2016" name="Front. Microbiol.">
        <title>Fuerstia marisgermanicae gen. nov., sp. nov., an Unusual Member of the Phylum Planctomycetes from the German Wadden Sea.</title>
        <authorList>
            <person name="Kohn T."/>
            <person name="Heuer A."/>
            <person name="Jogler M."/>
            <person name="Vollmers J."/>
            <person name="Boedeker C."/>
            <person name="Bunk B."/>
            <person name="Rast P."/>
            <person name="Borchert D."/>
            <person name="Glockner I."/>
            <person name="Freese H.M."/>
            <person name="Klenk H.P."/>
            <person name="Overmann J."/>
            <person name="Kaster A.K."/>
            <person name="Rohde M."/>
            <person name="Wiegand S."/>
            <person name="Jogler C."/>
        </authorList>
    </citation>
    <scope>NUCLEOTIDE SEQUENCE [LARGE SCALE GENOMIC DNA]</scope>
    <source>
        <strain evidence="3 4">NH11</strain>
    </source>
</reference>
<evidence type="ECO:0000256" key="1">
    <source>
        <dbReference type="SAM" id="SignalP"/>
    </source>
</evidence>
<dbReference type="InterPro" id="IPR018391">
    <property type="entry name" value="PQQ_b-propeller_rpt"/>
</dbReference>
<feature type="signal peptide" evidence="1">
    <location>
        <begin position="1"/>
        <end position="22"/>
    </location>
</feature>